<sequence length="420" mass="45734">MHNPSDAAPQPLAPTAAYPATSLSTNPSATPSTTPSASRAYTCQCGRPVYLRNSQCLACGTPLGYVVARRSVLPLAPRAGVPQADVPQADAARFTVVGEDGGAQYQRCANFEPIGCNWMVPVDGEAHAQADANLAPGLCLSCSCTRTIPDLAVAGNLTHWRKLETAKRRVLSQLLVLGPAGKGLPLTTRHAAPDSGLAFDILTDTVGADRVLTGHQDGVITLNAEEADDAVRERIRTDMHEPYRTLVGHFRHELGHYFWDVLVRDAPVLGDFRQLFGDETQDYAAALRQHYDNGPPGDWPSRFVTSYASTHPWEDWAETWAHYLHMADTVDTAVSFGLDAGRVELSTDLFTPQDLWRPDAPEAAAFLEFLNTWVRLTNALNELSRSMGQPDFYPFVLPHAAVPKLQFIHALITAQSSPST</sequence>
<evidence type="ECO:0000259" key="2">
    <source>
        <dbReference type="Pfam" id="PF10005"/>
    </source>
</evidence>
<protein>
    <recommendedName>
        <fullName evidence="2">Zinc-ribbon domain-containing protein</fullName>
    </recommendedName>
</protein>
<gene>
    <name evidence="3" type="ORF">CCO03_14685</name>
</gene>
<dbReference type="Proteomes" id="UP000196138">
    <property type="component" value="Chromosome"/>
</dbReference>
<name>A0A1Y0EQ36_9BURK</name>
<dbReference type="OrthoDB" id="256753at2"/>
<dbReference type="Pfam" id="PF10005">
    <property type="entry name" value="Zn_ribbon_DZR_6"/>
    <property type="match status" value="1"/>
</dbReference>
<reference evidence="3 4" key="1">
    <citation type="submission" date="2017-05" db="EMBL/GenBank/DDBJ databases">
        <authorList>
            <person name="Song R."/>
            <person name="Chenine A.L."/>
            <person name="Ruprecht R.M."/>
        </authorList>
    </citation>
    <scope>NUCLEOTIDE SEQUENCE [LARGE SCALE GENOMIC DNA]</scope>
    <source>
        <strain evidence="3 4">DSM 26136</strain>
    </source>
</reference>
<dbReference type="KEGG" id="cser:CCO03_14685"/>
<evidence type="ECO:0000256" key="1">
    <source>
        <dbReference type="SAM" id="MobiDB-lite"/>
    </source>
</evidence>
<dbReference type="PIRSF" id="PIRSF012641">
    <property type="entry name" value="UCP012641"/>
    <property type="match status" value="1"/>
</dbReference>
<feature type="region of interest" description="Disordered" evidence="1">
    <location>
        <begin position="1"/>
        <end position="39"/>
    </location>
</feature>
<feature type="compositionally biased region" description="Low complexity" evidence="1">
    <location>
        <begin position="19"/>
        <end position="39"/>
    </location>
</feature>
<dbReference type="Gene3D" id="3.40.390.70">
    <property type="match status" value="1"/>
</dbReference>
<evidence type="ECO:0000313" key="4">
    <source>
        <dbReference type="Proteomes" id="UP000196138"/>
    </source>
</evidence>
<dbReference type="InterPro" id="IPR031321">
    <property type="entry name" value="UCP012641"/>
</dbReference>
<keyword evidence="4" id="KW-1185">Reference proteome</keyword>
<organism evidence="3 4">
    <name type="scientific">Comamonas serinivorans</name>
    <dbReference type="NCBI Taxonomy" id="1082851"/>
    <lineage>
        <taxon>Bacteria</taxon>
        <taxon>Pseudomonadati</taxon>
        <taxon>Pseudomonadota</taxon>
        <taxon>Betaproteobacteria</taxon>
        <taxon>Burkholderiales</taxon>
        <taxon>Comamonadaceae</taxon>
        <taxon>Comamonas</taxon>
    </lineage>
</organism>
<feature type="domain" description="Zinc-ribbon" evidence="2">
    <location>
        <begin position="41"/>
        <end position="152"/>
    </location>
</feature>
<evidence type="ECO:0000313" key="3">
    <source>
        <dbReference type="EMBL" id="ARU05765.1"/>
    </source>
</evidence>
<dbReference type="EMBL" id="CP021455">
    <property type="protein sequence ID" value="ARU05765.1"/>
    <property type="molecule type" value="Genomic_DNA"/>
</dbReference>
<accession>A0A1Y0EQ36</accession>
<proteinExistence type="predicted"/>
<dbReference type="AlphaFoldDB" id="A0A1Y0EQ36"/>
<dbReference type="Pfam" id="PF15887">
    <property type="entry name" value="Peptidase_Mx"/>
    <property type="match status" value="1"/>
</dbReference>
<dbReference type="RefSeq" id="WP_087282250.1">
    <property type="nucleotide sequence ID" value="NZ_CP021455.1"/>
</dbReference>
<dbReference type="InterPro" id="IPR011201">
    <property type="entry name" value="Zinc-ribbon_6_bact"/>
</dbReference>